<dbReference type="EMBL" id="LTBC01000008">
    <property type="protein sequence ID" value="KYH31767.1"/>
    <property type="molecule type" value="Genomic_DNA"/>
</dbReference>
<evidence type="ECO:0000313" key="11">
    <source>
        <dbReference type="Proteomes" id="UP000075670"/>
    </source>
</evidence>
<accession>A0A151AWH8</accession>
<keyword evidence="4 7" id="KW-0812">Transmembrane</keyword>
<comment type="subcellular location">
    <subcellularLocation>
        <location evidence="1">Cell membrane</location>
        <topology evidence="1">Multi-pass membrane protein</topology>
    </subcellularLocation>
</comment>
<dbReference type="InterPro" id="IPR011014">
    <property type="entry name" value="MscS_channel_TM-2"/>
</dbReference>
<feature type="transmembrane region" description="Helical" evidence="7">
    <location>
        <begin position="125"/>
        <end position="151"/>
    </location>
</feature>
<feature type="transmembrane region" description="Helical" evidence="7">
    <location>
        <begin position="16"/>
        <end position="38"/>
    </location>
</feature>
<dbReference type="GO" id="GO:0055085">
    <property type="term" value="P:transmembrane transport"/>
    <property type="evidence" value="ECO:0007669"/>
    <property type="project" value="InterPro"/>
</dbReference>
<dbReference type="Proteomes" id="UP000075670">
    <property type="component" value="Unassembled WGS sequence"/>
</dbReference>
<evidence type="ECO:0000256" key="2">
    <source>
        <dbReference type="ARBA" id="ARBA00008017"/>
    </source>
</evidence>
<evidence type="ECO:0000256" key="4">
    <source>
        <dbReference type="ARBA" id="ARBA00022692"/>
    </source>
</evidence>
<dbReference type="Gene3D" id="1.10.287.1260">
    <property type="match status" value="1"/>
</dbReference>
<feature type="transmembrane region" description="Helical" evidence="7">
    <location>
        <begin position="92"/>
        <end position="113"/>
    </location>
</feature>
<keyword evidence="11" id="KW-1185">Reference proteome</keyword>
<feature type="domain" description="Mechanosensitive ion channel MscS C-terminal" evidence="9">
    <location>
        <begin position="253"/>
        <end position="337"/>
    </location>
</feature>
<sequence length="351" mass="39231">MFGMEWLIYGNYWMDWGLALGITIATLLSQRVLLRIAVRRLKAVAERTTTELDNMAVELLDKTSGFFLLTVAIWAGSQVLELGETYVVLRKVLIGAFFLQVALWGNALITNWINSYARKLLDQDAVAATTLSAIGVIGRVLLWTIVGLLALQNIADLNLGTLIAGLGVGGIVVGLAVQKILGDLIASLSIVLDKPFVIGDFIIVDDLMGTVEHIGLKSTRIRSLSGEQIIFGNGDLLQSRVRNYKRMQERRILFTIGVTYQTPYEKLQAIPGIIRGIIESQPHTRFDRAHFKEFGDFSLNFEVVYYVTVPDYNVYMDVQQAINLEIYRRFAQEGIEFAYPTQTLFLEKSGA</sequence>
<name>A0A151AWH8_9FIRM</name>
<comment type="caution">
    <text evidence="10">The sequence shown here is derived from an EMBL/GenBank/DDBJ whole genome shotgun (WGS) entry which is preliminary data.</text>
</comment>
<gene>
    <name evidence="10" type="primary">mscS</name>
    <name evidence="10" type="ORF">MOMUL_21330</name>
</gene>
<evidence type="ECO:0000256" key="6">
    <source>
        <dbReference type="ARBA" id="ARBA00023136"/>
    </source>
</evidence>
<dbReference type="InterPro" id="IPR011066">
    <property type="entry name" value="MscS_channel_C_sf"/>
</dbReference>
<dbReference type="SUPFAM" id="SSF50182">
    <property type="entry name" value="Sm-like ribonucleoproteins"/>
    <property type="match status" value="1"/>
</dbReference>
<dbReference type="InterPro" id="IPR049278">
    <property type="entry name" value="MS_channel_C"/>
</dbReference>
<dbReference type="GO" id="GO:0005886">
    <property type="term" value="C:plasma membrane"/>
    <property type="evidence" value="ECO:0007669"/>
    <property type="project" value="UniProtKB-SubCell"/>
</dbReference>
<reference evidence="10 11" key="1">
    <citation type="submission" date="2016-02" db="EMBL/GenBank/DDBJ databases">
        <title>Genome sequence of Moorella mulderi DSM 14980.</title>
        <authorList>
            <person name="Poehlein A."/>
            <person name="Daniel R."/>
        </authorList>
    </citation>
    <scope>NUCLEOTIDE SEQUENCE [LARGE SCALE GENOMIC DNA]</scope>
    <source>
        <strain evidence="10 11">DSM 14980</strain>
    </source>
</reference>
<evidence type="ECO:0000256" key="3">
    <source>
        <dbReference type="ARBA" id="ARBA00022475"/>
    </source>
</evidence>
<dbReference type="SUPFAM" id="SSF82861">
    <property type="entry name" value="Mechanosensitive channel protein MscS (YggB), transmembrane region"/>
    <property type="match status" value="1"/>
</dbReference>
<dbReference type="AlphaFoldDB" id="A0A151AWH8"/>
<dbReference type="InterPro" id="IPR010920">
    <property type="entry name" value="LSM_dom_sf"/>
</dbReference>
<proteinExistence type="inferred from homology"/>
<comment type="similarity">
    <text evidence="2">Belongs to the MscS (TC 1.A.23) family.</text>
</comment>
<dbReference type="Pfam" id="PF00924">
    <property type="entry name" value="MS_channel_2nd"/>
    <property type="match status" value="1"/>
</dbReference>
<evidence type="ECO:0000259" key="8">
    <source>
        <dbReference type="Pfam" id="PF00924"/>
    </source>
</evidence>
<dbReference type="InterPro" id="IPR023408">
    <property type="entry name" value="MscS_beta-dom_sf"/>
</dbReference>
<organism evidence="10 11">
    <name type="scientific">Moorella mulderi DSM 14980</name>
    <dbReference type="NCBI Taxonomy" id="1122241"/>
    <lineage>
        <taxon>Bacteria</taxon>
        <taxon>Bacillati</taxon>
        <taxon>Bacillota</taxon>
        <taxon>Clostridia</taxon>
        <taxon>Neomoorellales</taxon>
        <taxon>Neomoorellaceae</taxon>
        <taxon>Neomoorella</taxon>
    </lineage>
</organism>
<keyword evidence="3" id="KW-1003">Cell membrane</keyword>
<evidence type="ECO:0000313" key="10">
    <source>
        <dbReference type="EMBL" id="KYH31767.1"/>
    </source>
</evidence>
<dbReference type="SUPFAM" id="SSF82689">
    <property type="entry name" value="Mechanosensitive channel protein MscS (YggB), C-terminal domain"/>
    <property type="match status" value="1"/>
</dbReference>
<dbReference type="PANTHER" id="PTHR30566:SF25">
    <property type="entry name" value="INNER MEMBRANE PROTEIN"/>
    <property type="match status" value="1"/>
</dbReference>
<dbReference type="Gene3D" id="3.30.70.100">
    <property type="match status" value="1"/>
</dbReference>
<dbReference type="PANTHER" id="PTHR30566">
    <property type="entry name" value="YNAI-RELATED MECHANOSENSITIVE ION CHANNEL"/>
    <property type="match status" value="1"/>
</dbReference>
<evidence type="ECO:0000256" key="5">
    <source>
        <dbReference type="ARBA" id="ARBA00022989"/>
    </source>
</evidence>
<keyword evidence="6 7" id="KW-0472">Membrane</keyword>
<evidence type="ECO:0000256" key="7">
    <source>
        <dbReference type="SAM" id="Phobius"/>
    </source>
</evidence>
<evidence type="ECO:0000256" key="1">
    <source>
        <dbReference type="ARBA" id="ARBA00004651"/>
    </source>
</evidence>
<dbReference type="Gene3D" id="2.30.30.60">
    <property type="match status" value="1"/>
</dbReference>
<protein>
    <submittedName>
        <fullName evidence="10">Small-conductance mechanosensitive channel</fullName>
    </submittedName>
</protein>
<feature type="domain" description="Mechanosensitive ion channel MscS" evidence="8">
    <location>
        <begin position="180"/>
        <end position="246"/>
    </location>
</feature>
<dbReference type="Pfam" id="PF21082">
    <property type="entry name" value="MS_channel_3rd"/>
    <property type="match status" value="1"/>
</dbReference>
<evidence type="ECO:0000259" key="9">
    <source>
        <dbReference type="Pfam" id="PF21082"/>
    </source>
</evidence>
<dbReference type="InterPro" id="IPR006685">
    <property type="entry name" value="MscS_channel_2nd"/>
</dbReference>
<dbReference type="PATRIC" id="fig|1122241.3.peg.2272"/>
<keyword evidence="5 7" id="KW-1133">Transmembrane helix</keyword>
<feature type="transmembrane region" description="Helical" evidence="7">
    <location>
        <begin position="157"/>
        <end position="177"/>
    </location>
</feature>